<comment type="subunit">
    <text evidence="7">Monomer.</text>
</comment>
<accession>A0A5C4S4E6</accession>
<proteinExistence type="inferred from homology"/>
<sequence>MHTALGQRVRTRFAPSPTGYLHVGGLRTALYNYLYARKAGGDFIVRIEDTDRARMVEGADVSLLDMLEVSGLTPDESIRHGGNFGPYRQSERLETYAGYCKQLLDAHNAYYCFATAEELEENRQLQMKQGIQPKYNRKWLPEDMGGSIPRSEIQNKLDEGAPYVIRMKVPDYVSIMFDDIVRGPVEFDSSTVDDQVLMKSDGFPTYHFASVIDDHLMEITHIIRGEEWLSSMPKHLLLYEFFGWEPPKFAHLPLLLNPDRSKLSKRQGDVAVEDFIAKGYSPETIVNFVALLGWNEGDGSEQEVYSLDDLIGKFSLERVGKAGAVFNIEKLSWLEKQYIKSRPQEDIVARIKPLLQDELQKKETRMDRDRIVSDDYLGEVVELMRERVNFESEFVSFSSYFYFDPEEYDPAAVKKRWAQDTNEVLGAFTTVLEALDEFTAESIEAALKEFVAPLGKKPAFLIHPLRILTSGVGFGPSLYHMLEVLGREAVVRRIRAGMERVVFED</sequence>
<feature type="short sequence motif" description="'HIGH' region" evidence="7">
    <location>
        <begin position="15"/>
        <end position="25"/>
    </location>
</feature>
<dbReference type="Gene3D" id="3.40.50.620">
    <property type="entry name" value="HUPs"/>
    <property type="match status" value="1"/>
</dbReference>
<dbReference type="GO" id="GO:0005737">
    <property type="term" value="C:cytoplasm"/>
    <property type="evidence" value="ECO:0007669"/>
    <property type="project" value="UniProtKB-SubCell"/>
</dbReference>
<keyword evidence="2 7" id="KW-0436">Ligase</keyword>
<evidence type="ECO:0000256" key="5">
    <source>
        <dbReference type="ARBA" id="ARBA00022917"/>
    </source>
</evidence>
<keyword evidence="4 7" id="KW-0067">ATP-binding</keyword>
<dbReference type="InterPro" id="IPR049940">
    <property type="entry name" value="GluQ/Sye"/>
</dbReference>
<evidence type="ECO:0000259" key="8">
    <source>
        <dbReference type="Pfam" id="PF00749"/>
    </source>
</evidence>
<dbReference type="EMBL" id="VDCI01000001">
    <property type="protein sequence ID" value="TNJ38007.1"/>
    <property type="molecule type" value="Genomic_DNA"/>
</dbReference>
<dbReference type="InterPro" id="IPR020751">
    <property type="entry name" value="aa-tRNA-synth_I_codon-bd_sub2"/>
</dbReference>
<dbReference type="FunFam" id="3.40.50.620:FF:000045">
    <property type="entry name" value="Glutamate--tRNA ligase, mitochondrial"/>
    <property type="match status" value="1"/>
</dbReference>
<evidence type="ECO:0000256" key="3">
    <source>
        <dbReference type="ARBA" id="ARBA00022741"/>
    </source>
</evidence>
<dbReference type="GO" id="GO:0000049">
    <property type="term" value="F:tRNA binding"/>
    <property type="evidence" value="ECO:0007669"/>
    <property type="project" value="InterPro"/>
</dbReference>
<dbReference type="GO" id="GO:0005524">
    <property type="term" value="F:ATP binding"/>
    <property type="evidence" value="ECO:0007669"/>
    <property type="project" value="UniProtKB-UniRule"/>
</dbReference>
<protein>
    <recommendedName>
        <fullName evidence="7">Glutamate--tRNA ligase</fullName>
        <ecNumber evidence="7">6.1.1.17</ecNumber>
    </recommendedName>
    <alternativeName>
        <fullName evidence="7">Glutamyl-tRNA synthetase</fullName>
        <shortName evidence="7">GluRS</shortName>
    </alternativeName>
</protein>
<dbReference type="PROSITE" id="PS00178">
    <property type="entry name" value="AA_TRNA_LIGASE_I"/>
    <property type="match status" value="1"/>
</dbReference>
<feature type="binding site" evidence="7">
    <location>
        <position position="265"/>
    </location>
    <ligand>
        <name>ATP</name>
        <dbReference type="ChEBI" id="CHEBI:30616"/>
    </ligand>
</feature>
<dbReference type="GO" id="GO:0004818">
    <property type="term" value="F:glutamate-tRNA ligase activity"/>
    <property type="evidence" value="ECO:0007669"/>
    <property type="project" value="UniProtKB-UniRule"/>
</dbReference>
<dbReference type="InterPro" id="IPR008925">
    <property type="entry name" value="aa_tRNA-synth_I_cd-bd_sf"/>
</dbReference>
<dbReference type="InterPro" id="IPR045462">
    <property type="entry name" value="aa-tRNA-synth_I_cd-bd"/>
</dbReference>
<feature type="domain" description="Glutamyl/glutaminyl-tRNA synthetase class Ib catalytic" evidence="8">
    <location>
        <begin position="9"/>
        <end position="333"/>
    </location>
</feature>
<dbReference type="Gene3D" id="1.10.10.350">
    <property type="match status" value="1"/>
</dbReference>
<dbReference type="PRINTS" id="PR00987">
    <property type="entry name" value="TRNASYNTHGLU"/>
</dbReference>
<dbReference type="Proteomes" id="UP000309544">
    <property type="component" value="Unassembled WGS sequence"/>
</dbReference>
<evidence type="ECO:0000256" key="4">
    <source>
        <dbReference type="ARBA" id="ARBA00022840"/>
    </source>
</evidence>
<keyword evidence="7" id="KW-0963">Cytoplasm</keyword>
<evidence type="ECO:0000256" key="2">
    <source>
        <dbReference type="ARBA" id="ARBA00022598"/>
    </source>
</evidence>
<feature type="domain" description="Aminoacyl-tRNA synthetase class I anticodon-binding" evidence="9">
    <location>
        <begin position="355"/>
        <end position="497"/>
    </location>
</feature>
<evidence type="ECO:0000313" key="10">
    <source>
        <dbReference type="EMBL" id="TNJ38007.1"/>
    </source>
</evidence>
<dbReference type="RefSeq" id="WP_139626150.1">
    <property type="nucleotide sequence ID" value="NZ_VDCI01000001.1"/>
</dbReference>
<dbReference type="PANTHER" id="PTHR43311">
    <property type="entry name" value="GLUTAMATE--TRNA LIGASE"/>
    <property type="match status" value="1"/>
</dbReference>
<comment type="similarity">
    <text evidence="1 7">Belongs to the class-I aminoacyl-tRNA synthetase family. Glutamate--tRNA ligase type 1 subfamily.</text>
</comment>
<name>A0A5C4S4E6_PROVB</name>
<dbReference type="InterPro" id="IPR000924">
    <property type="entry name" value="Glu/Gln-tRNA-synth"/>
</dbReference>
<keyword evidence="11" id="KW-1185">Reference proteome</keyword>
<dbReference type="GO" id="GO:0006424">
    <property type="term" value="P:glutamyl-tRNA aminoacylation"/>
    <property type="evidence" value="ECO:0007669"/>
    <property type="project" value="UniProtKB-UniRule"/>
</dbReference>
<feature type="short sequence motif" description="'KMSKS' region" evidence="7">
    <location>
        <begin position="262"/>
        <end position="266"/>
    </location>
</feature>
<gene>
    <name evidence="7" type="primary">gltX</name>
    <name evidence="10" type="ORF">FGF68_02175</name>
</gene>
<dbReference type="CDD" id="cd00808">
    <property type="entry name" value="GluRS_core"/>
    <property type="match status" value="1"/>
</dbReference>
<comment type="caution">
    <text evidence="10">The sequence shown here is derived from an EMBL/GenBank/DDBJ whole genome shotgun (WGS) entry which is preliminary data.</text>
</comment>
<dbReference type="InterPro" id="IPR014729">
    <property type="entry name" value="Rossmann-like_a/b/a_fold"/>
</dbReference>
<comment type="catalytic activity">
    <reaction evidence="7">
        <text>tRNA(Glu) + L-glutamate + ATP = L-glutamyl-tRNA(Glu) + AMP + diphosphate</text>
        <dbReference type="Rhea" id="RHEA:23540"/>
        <dbReference type="Rhea" id="RHEA-COMP:9663"/>
        <dbReference type="Rhea" id="RHEA-COMP:9680"/>
        <dbReference type="ChEBI" id="CHEBI:29985"/>
        <dbReference type="ChEBI" id="CHEBI:30616"/>
        <dbReference type="ChEBI" id="CHEBI:33019"/>
        <dbReference type="ChEBI" id="CHEBI:78442"/>
        <dbReference type="ChEBI" id="CHEBI:78520"/>
        <dbReference type="ChEBI" id="CHEBI:456215"/>
        <dbReference type="EC" id="6.1.1.17"/>
    </reaction>
</comment>
<dbReference type="Pfam" id="PF19269">
    <property type="entry name" value="Anticodon_2"/>
    <property type="match status" value="1"/>
</dbReference>
<comment type="function">
    <text evidence="7">Catalyzes the attachment of glutamate to tRNA(Glu) in a two-step reaction: glutamate is first activated by ATP to form Glu-AMP and then transferred to the acceptor end of tRNA(Glu).</text>
</comment>
<keyword evidence="6 7" id="KW-0030">Aminoacyl-tRNA synthetase</keyword>
<keyword evidence="3 7" id="KW-0547">Nucleotide-binding</keyword>
<dbReference type="AlphaFoldDB" id="A0A5C4S4E6"/>
<evidence type="ECO:0000256" key="1">
    <source>
        <dbReference type="ARBA" id="ARBA00007894"/>
    </source>
</evidence>
<dbReference type="InterPro" id="IPR004527">
    <property type="entry name" value="Glu-tRNA-ligase_bac/mito"/>
</dbReference>
<dbReference type="Pfam" id="PF00749">
    <property type="entry name" value="tRNA-synt_1c"/>
    <property type="match status" value="1"/>
</dbReference>
<reference evidence="10 11" key="1">
    <citation type="submission" date="2019-05" db="EMBL/GenBank/DDBJ databases">
        <title>Draft Whole-Genome sequence of the green sulfur bacterium Prosthecochloris vibrioformis DSM 260.</title>
        <authorList>
            <person name="Meyer T.E."/>
            <person name="Kyndt J.A."/>
        </authorList>
    </citation>
    <scope>NUCLEOTIDE SEQUENCE [LARGE SCALE GENOMIC DNA]</scope>
    <source>
        <strain evidence="10 11">DSM 260</strain>
    </source>
</reference>
<dbReference type="NCBIfam" id="TIGR00464">
    <property type="entry name" value="gltX_bact"/>
    <property type="match status" value="1"/>
</dbReference>
<dbReference type="PANTHER" id="PTHR43311:SF2">
    <property type="entry name" value="GLUTAMATE--TRNA LIGASE, MITOCHONDRIAL-RELATED"/>
    <property type="match status" value="1"/>
</dbReference>
<dbReference type="SUPFAM" id="SSF52374">
    <property type="entry name" value="Nucleotidylyl transferase"/>
    <property type="match status" value="1"/>
</dbReference>
<dbReference type="InterPro" id="IPR001412">
    <property type="entry name" value="aa-tRNA-synth_I_CS"/>
</dbReference>
<comment type="caution">
    <text evidence="7">Lacks conserved residue(s) required for the propagation of feature annotation.</text>
</comment>
<organism evidence="10 11">
    <name type="scientific">Prosthecochloris vibrioformis</name>
    <name type="common">Chlorobium vibrioforme</name>
    <dbReference type="NCBI Taxonomy" id="1098"/>
    <lineage>
        <taxon>Bacteria</taxon>
        <taxon>Pseudomonadati</taxon>
        <taxon>Chlorobiota</taxon>
        <taxon>Chlorobiia</taxon>
        <taxon>Chlorobiales</taxon>
        <taxon>Chlorobiaceae</taxon>
        <taxon>Prosthecochloris</taxon>
    </lineage>
</organism>
<evidence type="ECO:0000256" key="6">
    <source>
        <dbReference type="ARBA" id="ARBA00023146"/>
    </source>
</evidence>
<evidence type="ECO:0000256" key="7">
    <source>
        <dbReference type="HAMAP-Rule" id="MF_00022"/>
    </source>
</evidence>
<comment type="subcellular location">
    <subcellularLocation>
        <location evidence="7">Cytoplasm</location>
    </subcellularLocation>
</comment>
<dbReference type="SUPFAM" id="SSF48163">
    <property type="entry name" value="An anticodon-binding domain of class I aminoacyl-tRNA synthetases"/>
    <property type="match status" value="1"/>
</dbReference>
<dbReference type="EC" id="6.1.1.17" evidence="7"/>
<evidence type="ECO:0000313" key="11">
    <source>
        <dbReference type="Proteomes" id="UP000309544"/>
    </source>
</evidence>
<dbReference type="HAMAP" id="MF_00022">
    <property type="entry name" value="Glu_tRNA_synth_type1"/>
    <property type="match status" value="1"/>
</dbReference>
<keyword evidence="5 7" id="KW-0648">Protein biosynthesis</keyword>
<dbReference type="InterPro" id="IPR020058">
    <property type="entry name" value="Glu/Gln-tRNA-synth_Ib_cat-dom"/>
</dbReference>
<dbReference type="InterPro" id="IPR033910">
    <property type="entry name" value="GluRS_core"/>
</dbReference>
<evidence type="ECO:0000259" key="9">
    <source>
        <dbReference type="Pfam" id="PF19269"/>
    </source>
</evidence>
<dbReference type="GO" id="GO:0008270">
    <property type="term" value="F:zinc ion binding"/>
    <property type="evidence" value="ECO:0007669"/>
    <property type="project" value="InterPro"/>
</dbReference>